<feature type="region of interest" description="Disordered" evidence="1">
    <location>
        <begin position="1"/>
        <end position="25"/>
    </location>
</feature>
<gene>
    <name evidence="2" type="ORF">DPMN_178686</name>
</gene>
<proteinExistence type="predicted"/>
<protein>
    <submittedName>
        <fullName evidence="2">Uncharacterized protein</fullName>
    </submittedName>
</protein>
<evidence type="ECO:0000256" key="1">
    <source>
        <dbReference type="SAM" id="MobiDB-lite"/>
    </source>
</evidence>
<evidence type="ECO:0000313" key="3">
    <source>
        <dbReference type="Proteomes" id="UP000828390"/>
    </source>
</evidence>
<accession>A0A9D4IIX2</accession>
<evidence type="ECO:0000313" key="2">
    <source>
        <dbReference type="EMBL" id="KAH3777246.1"/>
    </source>
</evidence>
<feature type="compositionally biased region" description="Basic and acidic residues" evidence="1">
    <location>
        <begin position="1"/>
        <end position="11"/>
    </location>
</feature>
<organism evidence="2 3">
    <name type="scientific">Dreissena polymorpha</name>
    <name type="common">Zebra mussel</name>
    <name type="synonym">Mytilus polymorpha</name>
    <dbReference type="NCBI Taxonomy" id="45954"/>
    <lineage>
        <taxon>Eukaryota</taxon>
        <taxon>Metazoa</taxon>
        <taxon>Spiralia</taxon>
        <taxon>Lophotrochozoa</taxon>
        <taxon>Mollusca</taxon>
        <taxon>Bivalvia</taxon>
        <taxon>Autobranchia</taxon>
        <taxon>Heteroconchia</taxon>
        <taxon>Euheterodonta</taxon>
        <taxon>Imparidentia</taxon>
        <taxon>Neoheterodontei</taxon>
        <taxon>Myida</taxon>
        <taxon>Dreissenoidea</taxon>
        <taxon>Dreissenidae</taxon>
        <taxon>Dreissena</taxon>
    </lineage>
</organism>
<reference evidence="2" key="1">
    <citation type="journal article" date="2019" name="bioRxiv">
        <title>The Genome of the Zebra Mussel, Dreissena polymorpha: A Resource for Invasive Species Research.</title>
        <authorList>
            <person name="McCartney M.A."/>
            <person name="Auch B."/>
            <person name="Kono T."/>
            <person name="Mallez S."/>
            <person name="Zhang Y."/>
            <person name="Obille A."/>
            <person name="Becker A."/>
            <person name="Abrahante J.E."/>
            <person name="Garbe J."/>
            <person name="Badalamenti J.P."/>
            <person name="Herman A."/>
            <person name="Mangelson H."/>
            <person name="Liachko I."/>
            <person name="Sullivan S."/>
            <person name="Sone E.D."/>
            <person name="Koren S."/>
            <person name="Silverstein K.A.T."/>
            <person name="Beckman K.B."/>
            <person name="Gohl D.M."/>
        </authorList>
    </citation>
    <scope>NUCLEOTIDE SEQUENCE</scope>
    <source>
        <strain evidence="2">Duluth1</strain>
        <tissue evidence="2">Whole animal</tissue>
    </source>
</reference>
<dbReference type="Proteomes" id="UP000828390">
    <property type="component" value="Unassembled WGS sequence"/>
</dbReference>
<comment type="caution">
    <text evidence="2">The sequence shown here is derived from an EMBL/GenBank/DDBJ whole genome shotgun (WGS) entry which is preliminary data.</text>
</comment>
<dbReference type="AlphaFoldDB" id="A0A9D4IIX2"/>
<reference evidence="2" key="2">
    <citation type="submission" date="2020-11" db="EMBL/GenBank/DDBJ databases">
        <authorList>
            <person name="McCartney M.A."/>
            <person name="Auch B."/>
            <person name="Kono T."/>
            <person name="Mallez S."/>
            <person name="Becker A."/>
            <person name="Gohl D.M."/>
            <person name="Silverstein K.A.T."/>
            <person name="Koren S."/>
            <person name="Bechman K.B."/>
            <person name="Herman A."/>
            <person name="Abrahante J.E."/>
            <person name="Garbe J."/>
        </authorList>
    </citation>
    <scope>NUCLEOTIDE SEQUENCE</scope>
    <source>
        <strain evidence="2">Duluth1</strain>
        <tissue evidence="2">Whole animal</tissue>
    </source>
</reference>
<keyword evidence="3" id="KW-1185">Reference proteome</keyword>
<sequence length="85" mass="9969">MGYDIKGERGRTTKRNGIDKLNQPSGFDERVETVKGNGKRTCKMQDNIVAVCCCRFQKTKRRNTEVEWSNWLLKPQDRLRPKCHN</sequence>
<dbReference type="EMBL" id="JAIWYP010000009">
    <property type="protein sequence ID" value="KAH3777246.1"/>
    <property type="molecule type" value="Genomic_DNA"/>
</dbReference>
<name>A0A9D4IIX2_DREPO</name>